<organism evidence="6 7">
    <name type="scientific">Paenibacillus foliorum</name>
    <dbReference type="NCBI Taxonomy" id="2654974"/>
    <lineage>
        <taxon>Bacteria</taxon>
        <taxon>Bacillati</taxon>
        <taxon>Bacillota</taxon>
        <taxon>Bacilli</taxon>
        <taxon>Bacillales</taxon>
        <taxon>Paenibacillaceae</taxon>
        <taxon>Paenibacillus</taxon>
    </lineage>
</organism>
<dbReference type="PANTHER" id="PTHR34294:SF1">
    <property type="entry name" value="TRANSCRIPTIONAL REGULATOR LSRR"/>
    <property type="match status" value="1"/>
</dbReference>
<evidence type="ECO:0000256" key="2">
    <source>
        <dbReference type="ARBA" id="ARBA00023015"/>
    </source>
</evidence>
<keyword evidence="3" id="KW-0238">DNA-binding</keyword>
<dbReference type="InterPro" id="IPR051054">
    <property type="entry name" value="SorC_transcr_regulators"/>
</dbReference>
<keyword evidence="7" id="KW-1185">Reference proteome</keyword>
<comment type="caution">
    <text evidence="6">The sequence shown here is derived from an EMBL/GenBank/DDBJ whole genome shotgun (WGS) entry which is preliminary data.</text>
</comment>
<dbReference type="AlphaFoldDB" id="A0A972GY59"/>
<feature type="domain" description="Sugar-binding" evidence="5">
    <location>
        <begin position="61"/>
        <end position="314"/>
    </location>
</feature>
<sequence length="323" mass="35189">MSEINQDRYRLLVKICQLYYEEDLNQLDIAKRLGISRPHVSRMLTAAKNEGIVNISINNPFSTEQELEKLFIKTFSIQDALIVDSSETDPIKLHAQLGRTSAALIESVLRDGDIVGIMAGRTIASAAEKLDYFEREGLQFVPLVGGWGSEGTSWHANSNALAFANKLKSKCWILHAPAVVASEETGALLRREPAIDQVLQLAQQSRVAVISIGEVSEQATMVRSGNFSLSDIAAVEERGAVASLCASFLDSSGREIEVPEKNRFIGLTASELRVIPKVIGIAGGSQKVEAITAALRGKWMDILVTDAATARAILDFHRSNEAK</sequence>
<keyword evidence="2" id="KW-0805">Transcription regulation</keyword>
<gene>
    <name evidence="6" type="ORF">GC093_34450</name>
</gene>
<evidence type="ECO:0000256" key="3">
    <source>
        <dbReference type="ARBA" id="ARBA00023125"/>
    </source>
</evidence>
<dbReference type="InterPro" id="IPR037171">
    <property type="entry name" value="NagB/RpiA_transferase-like"/>
</dbReference>
<proteinExistence type="inferred from homology"/>
<dbReference type="GO" id="GO:0006352">
    <property type="term" value="P:DNA-templated transcription initiation"/>
    <property type="evidence" value="ECO:0007669"/>
    <property type="project" value="InterPro"/>
</dbReference>
<comment type="similarity">
    <text evidence="1">Belongs to the SorC transcriptional regulatory family.</text>
</comment>
<dbReference type="Gene3D" id="1.10.10.60">
    <property type="entry name" value="Homeodomain-like"/>
    <property type="match status" value="1"/>
</dbReference>
<dbReference type="PANTHER" id="PTHR34294">
    <property type="entry name" value="TRANSCRIPTIONAL REGULATOR-RELATED"/>
    <property type="match status" value="1"/>
</dbReference>
<dbReference type="Pfam" id="PF04198">
    <property type="entry name" value="Sugar-bind"/>
    <property type="match status" value="1"/>
</dbReference>
<dbReference type="GO" id="GO:0003700">
    <property type="term" value="F:DNA-binding transcription factor activity"/>
    <property type="evidence" value="ECO:0007669"/>
    <property type="project" value="InterPro"/>
</dbReference>
<evidence type="ECO:0000259" key="5">
    <source>
        <dbReference type="Pfam" id="PF04198"/>
    </source>
</evidence>
<evidence type="ECO:0000313" key="7">
    <source>
        <dbReference type="Proteomes" id="UP000641588"/>
    </source>
</evidence>
<evidence type="ECO:0000256" key="1">
    <source>
        <dbReference type="ARBA" id="ARBA00010466"/>
    </source>
</evidence>
<dbReference type="InterPro" id="IPR007324">
    <property type="entry name" value="Sugar-bd_dom_put"/>
</dbReference>
<evidence type="ECO:0000256" key="4">
    <source>
        <dbReference type="ARBA" id="ARBA00023163"/>
    </source>
</evidence>
<dbReference type="EMBL" id="WHOD01000132">
    <property type="protein sequence ID" value="NOU98285.1"/>
    <property type="molecule type" value="Genomic_DNA"/>
</dbReference>
<dbReference type="RefSeq" id="WP_171656546.1">
    <property type="nucleotide sequence ID" value="NZ_WHOD01000132.1"/>
</dbReference>
<protein>
    <submittedName>
        <fullName evidence="6">Winged helix-turn-helix transcriptional regulator</fullName>
    </submittedName>
</protein>
<name>A0A972GY59_9BACL</name>
<dbReference type="GO" id="GO:0030246">
    <property type="term" value="F:carbohydrate binding"/>
    <property type="evidence" value="ECO:0007669"/>
    <property type="project" value="InterPro"/>
</dbReference>
<reference evidence="6" key="1">
    <citation type="submission" date="2019-10" db="EMBL/GenBank/DDBJ databases">
        <title>Description of Paenibacillus glebae sp. nov.</title>
        <authorList>
            <person name="Carlier A."/>
            <person name="Qi S."/>
        </authorList>
    </citation>
    <scope>NUCLEOTIDE SEQUENCE</scope>
    <source>
        <strain evidence="6">LMG 31456</strain>
    </source>
</reference>
<dbReference type="Gene3D" id="3.40.50.1360">
    <property type="match status" value="1"/>
</dbReference>
<dbReference type="GO" id="GO:0003677">
    <property type="term" value="F:DNA binding"/>
    <property type="evidence" value="ECO:0007669"/>
    <property type="project" value="UniProtKB-KW"/>
</dbReference>
<dbReference type="SUPFAM" id="SSF100950">
    <property type="entry name" value="NagB/RpiA/CoA transferase-like"/>
    <property type="match status" value="1"/>
</dbReference>
<keyword evidence="4" id="KW-0804">Transcription</keyword>
<accession>A0A972GY59</accession>
<evidence type="ECO:0000313" key="6">
    <source>
        <dbReference type="EMBL" id="NOU98285.1"/>
    </source>
</evidence>
<dbReference type="Proteomes" id="UP000641588">
    <property type="component" value="Unassembled WGS sequence"/>
</dbReference>